<evidence type="ECO:0000313" key="3">
    <source>
        <dbReference type="Proteomes" id="UP000694722"/>
    </source>
</evidence>
<dbReference type="Ensembl" id="ENSSSCT00040030259.1">
    <property type="protein sequence ID" value="ENSSSCP00040012635.1"/>
    <property type="gene ID" value="ENSSSCG00040022581.1"/>
</dbReference>
<proteinExistence type="predicted"/>
<sequence>MIPSQIRSPLSHDGNSLHRLFSHLLSQDPAAWSLLIMNKMKNFKRRFSLSVPRTETIEESLAEFTEQFNQLHNRRHHEGEGSAVLPQPLPPPCNPPGPSLSSLTHCGPSTLALVGEYIPLPPAPQGREALRGADAFPSQTCSSIPLAETPSQSPAPSPRQTVGTTPGSRPLACSSGGRTSAASLWRTSVRGSLCPWTSACPRNSCRSYSWRAQTSSNGPAECPVAPPW</sequence>
<dbReference type="Proteomes" id="UP000694722">
    <property type="component" value="Unplaced"/>
</dbReference>
<evidence type="ECO:0000256" key="1">
    <source>
        <dbReference type="SAM" id="MobiDB-lite"/>
    </source>
</evidence>
<protein>
    <submittedName>
        <fullName evidence="2">Uncharacterized protein</fullName>
    </submittedName>
</protein>
<feature type="region of interest" description="Disordered" evidence="1">
    <location>
        <begin position="140"/>
        <end position="178"/>
    </location>
</feature>
<organism evidence="2 3">
    <name type="scientific">Sus scrofa</name>
    <name type="common">Pig</name>
    <dbReference type="NCBI Taxonomy" id="9823"/>
    <lineage>
        <taxon>Eukaryota</taxon>
        <taxon>Metazoa</taxon>
        <taxon>Chordata</taxon>
        <taxon>Craniata</taxon>
        <taxon>Vertebrata</taxon>
        <taxon>Euteleostomi</taxon>
        <taxon>Mammalia</taxon>
        <taxon>Eutheria</taxon>
        <taxon>Laurasiatheria</taxon>
        <taxon>Artiodactyla</taxon>
        <taxon>Suina</taxon>
        <taxon>Suidae</taxon>
        <taxon>Sus</taxon>
    </lineage>
</organism>
<dbReference type="AlphaFoldDB" id="A0A8D1K699"/>
<evidence type="ECO:0000313" key="2">
    <source>
        <dbReference type="Ensembl" id="ENSSSCP00040012635.1"/>
    </source>
</evidence>
<name>A0A8D1K699_PIG</name>
<accession>A0A8D1K699</accession>
<feature type="compositionally biased region" description="Polar residues" evidence="1">
    <location>
        <begin position="140"/>
        <end position="167"/>
    </location>
</feature>
<reference evidence="2" key="1">
    <citation type="submission" date="2025-08" db="UniProtKB">
        <authorList>
            <consortium name="Ensembl"/>
        </authorList>
    </citation>
    <scope>IDENTIFICATION</scope>
</reference>